<protein>
    <submittedName>
        <fullName evidence="4">Superfamily II DNA and RNA helicase</fullName>
    </submittedName>
</protein>
<dbReference type="Gene3D" id="3.40.50.300">
    <property type="entry name" value="P-loop containing nucleotide triphosphate hydrolases"/>
    <property type="match status" value="2"/>
</dbReference>
<feature type="coiled-coil region" evidence="1">
    <location>
        <begin position="2472"/>
        <end position="2499"/>
    </location>
</feature>
<dbReference type="InterPro" id="IPR029063">
    <property type="entry name" value="SAM-dependent_MTases_sf"/>
</dbReference>
<dbReference type="Proteomes" id="UP000235589">
    <property type="component" value="Chromosome"/>
</dbReference>
<gene>
    <name evidence="4" type="ORF">B9O19_00151</name>
</gene>
<dbReference type="GO" id="GO:0003677">
    <property type="term" value="F:DNA binding"/>
    <property type="evidence" value="ECO:0007669"/>
    <property type="project" value="InterPro"/>
</dbReference>
<evidence type="ECO:0000256" key="2">
    <source>
        <dbReference type="SAM" id="MobiDB-lite"/>
    </source>
</evidence>
<dbReference type="GO" id="GO:0005524">
    <property type="term" value="F:ATP binding"/>
    <property type="evidence" value="ECO:0007669"/>
    <property type="project" value="InterPro"/>
</dbReference>
<feature type="region of interest" description="Disordered" evidence="2">
    <location>
        <begin position="664"/>
        <end position="689"/>
    </location>
</feature>
<feature type="region of interest" description="Disordered" evidence="2">
    <location>
        <begin position="257"/>
        <end position="389"/>
    </location>
</feature>
<organism evidence="4 5">
    <name type="scientific">Monoglobus pectinilyticus</name>
    <dbReference type="NCBI Taxonomy" id="1981510"/>
    <lineage>
        <taxon>Bacteria</taxon>
        <taxon>Bacillati</taxon>
        <taxon>Bacillota</taxon>
        <taxon>Clostridia</taxon>
        <taxon>Monoglobales</taxon>
        <taxon>Monoglobaceae</taxon>
        <taxon>Monoglobus</taxon>
    </lineage>
</organism>
<dbReference type="InterPro" id="IPR006935">
    <property type="entry name" value="Helicase/UvrB_N"/>
</dbReference>
<dbReference type="PANTHER" id="PTHR41313:SF1">
    <property type="entry name" value="DNA METHYLASE ADENINE-SPECIFIC DOMAIN-CONTAINING PROTEIN"/>
    <property type="match status" value="1"/>
</dbReference>
<dbReference type="SUPFAM" id="SSF53335">
    <property type="entry name" value="S-adenosyl-L-methionine-dependent methyltransferases"/>
    <property type="match status" value="1"/>
</dbReference>
<keyword evidence="4" id="KW-0347">Helicase</keyword>
<dbReference type="InterPro" id="IPR052933">
    <property type="entry name" value="DNA_Protect_Modify"/>
</dbReference>
<evidence type="ECO:0000313" key="4">
    <source>
        <dbReference type="EMBL" id="AUO18335.1"/>
    </source>
</evidence>
<dbReference type="Pfam" id="PF00271">
    <property type="entry name" value="Helicase_C"/>
    <property type="match status" value="1"/>
</dbReference>
<dbReference type="PROSITE" id="PS51194">
    <property type="entry name" value="HELICASE_CTER"/>
    <property type="match status" value="1"/>
</dbReference>
<feature type="domain" description="Helicase C-terminal" evidence="3">
    <location>
        <begin position="2130"/>
        <end position="2302"/>
    </location>
</feature>
<feature type="compositionally biased region" description="Polar residues" evidence="2">
    <location>
        <begin position="313"/>
        <end position="324"/>
    </location>
</feature>
<dbReference type="Gene3D" id="3.40.50.150">
    <property type="entry name" value="Vaccinia Virus protein VP39"/>
    <property type="match status" value="1"/>
</dbReference>
<feature type="coiled-coil region" evidence="1">
    <location>
        <begin position="1850"/>
        <end position="1900"/>
    </location>
</feature>
<dbReference type="SMART" id="SM00487">
    <property type="entry name" value="DEXDc"/>
    <property type="match status" value="1"/>
</dbReference>
<dbReference type="SMART" id="SM00490">
    <property type="entry name" value="HELICc"/>
    <property type="match status" value="1"/>
</dbReference>
<dbReference type="SUPFAM" id="SSF52540">
    <property type="entry name" value="P-loop containing nucleoside triphosphate hydrolases"/>
    <property type="match status" value="2"/>
</dbReference>
<keyword evidence="4" id="KW-0067">ATP-binding</keyword>
<dbReference type="PRINTS" id="PR00507">
    <property type="entry name" value="N12N6MTFRASE"/>
</dbReference>
<dbReference type="Pfam" id="PF04851">
    <property type="entry name" value="ResIII"/>
    <property type="match status" value="1"/>
</dbReference>
<keyword evidence="4" id="KW-0547">Nucleotide-binding</keyword>
<proteinExistence type="predicted"/>
<dbReference type="GO" id="GO:0016787">
    <property type="term" value="F:hydrolase activity"/>
    <property type="evidence" value="ECO:0007669"/>
    <property type="project" value="InterPro"/>
</dbReference>
<feature type="compositionally biased region" description="Basic and acidic residues" evidence="2">
    <location>
        <begin position="349"/>
        <end position="389"/>
    </location>
</feature>
<dbReference type="EMBL" id="CP020991">
    <property type="protein sequence ID" value="AUO18335.1"/>
    <property type="molecule type" value="Genomic_DNA"/>
</dbReference>
<feature type="region of interest" description="Disordered" evidence="2">
    <location>
        <begin position="2529"/>
        <end position="2554"/>
    </location>
</feature>
<dbReference type="InterPro" id="IPR003356">
    <property type="entry name" value="DNA_methylase_A-5"/>
</dbReference>
<evidence type="ECO:0000259" key="3">
    <source>
        <dbReference type="PROSITE" id="PS51194"/>
    </source>
</evidence>
<keyword evidence="5" id="KW-1185">Reference proteome</keyword>
<evidence type="ECO:0000313" key="5">
    <source>
        <dbReference type="Proteomes" id="UP000235589"/>
    </source>
</evidence>
<sequence>MARKFDLISELYERTCFAVTDNPVNWQSFLKTAGRNFRLRFDEQLLIYAQRPDATAVLEIERWNGTFGRWVNRGAKGIAVFEDTDRSRQRLIHYFDISDTHESRHSRPVPIWEMRPEYEAEVIETLENTFGAVNDTTSIENVVKESIANAVEDNIADYISDFMSLGAGSDIEYLSADEANALYLELVRNSVSYMVMARLGLNADKVYSPDDFAGISSFNSQEVLNAVGIATSDIAEMALLPVSRTISTLSKENRIIDEQEQSEYNKDIKDERSQSDERNHIHDGGRLQSSEPETAGADGSDSRQMVADEENLSEGTSQNPVLQSSDERDSEQSLGGGSAESQRTGGNSREADGTESRADGADESGRYDEVGSPDEQHQELGTGNREESGNIRLEYYDRNHEDKSLPFFGGDDTIREILGTTPHLSASKEEIKDFYERNTDNATRTEYIKGIFNNDYTRLTLNDGRLVGYKTFQNVLHLWEGEYENRTAQSFYDWGVIAQHFEAMRLLGELTDTMKPIPSMDGQLTLIMGNQAEEQKTSAFTFSQEIIDAVLTRGSGVSEGKMRIYEQFEKSISAKENADFLKNEYGWGGSYPVIIGAGIDEQHDGKGITISKGIGSDKPHITLSWSQVEKRIGDLIRMDRYLNPKEKEKYPEWLEKQEERRAELAEQRKNREILSTAPPEPENKEDEPEAQYEYHLGDSVYIGASQYEILSFDENRVMLYDFDMPLFNKELSREEFDRKVRENPMNDHLKVSVLPAEEKTVTGENKAQNDTETVPDFSPKTGYDDAFFIDRDNESVTWMYYNPDSNAGGQYVTNTLSFDEIQQVAREYDSAEDFFDYLGSIANQELADVGTEWFVDADREFHRTPDLTDCTSATMEALIENTERADMVATNIGNVPIEDYREIVATQNGFDSDEEMYNEGVRIGNGYDKEPEPIVPAWEQKKKSKVKSFDLHPDIPMSERHNFDLANNQVEEVNKKERFHRNYAAIKVLRDCQNENRFATPDEQKILSRYVGWGGIPEAFDERAGAWHTEYAMLKNILTPEEYASARESTLTAFYTPPEVSTAIYKVLEQMGFQEGNLLEPSCGIGNFIGMLPKSMENAKVYGVELDTISAGIAQQLYQKSSIAAQGFEEVNVPDSFFDGIIGNVPFGDFKVSDKRYDKYNFLIHDYFFAKSLDKLRPGGVMALVTSKGTMDKENSNVRKYIAQRAELLGAIRLPNDTFKGNAGTEVVSDILFLQKRDRLIDIEPDWVHLDTDENGIRMNSYFVQHPEMILGEMKMVSGRFGPEATCEPFENADLSELLNEAVSNIHGEISEYEVADELEEEDNSIPADPMVRNFSYTVLDDKIYFRENSRMSPVEVSATAENRIKGMIGIRDCVRNLIELQTEDYPDSEIKQAQDKLNTLYDSFTKKYGLINSRANTSAFSDDSSYALLSALEVINEDGELERKADMFFKRTIKPHKPVTEVDTADEALAVSMGEKAAIDMEYMMELSGKSEEELFADLKGVIFLNPLYEYGNSYEPKYLMADEYLSGNVREKLATAKRSAALYPEDYTVNVQALEKVQPKDLTASEISVRLGATWIPPEIFQQFMFEFLDTPRYAQWNIKVHYSQFTGEWNIEGKSYDRSNVKAYSTYGTSRINAYKIIEETLNLKDVRIFDYIEDEEGRKKAVLNKKETAIAQAKQELIKQGFQDWIWADPARREKLTKMYNEKFNSIRPREYDGSHIVFNGMNPEIELREHQKNAVAHILYGGNTLLAHAVGAGKTFEMVAAAMESKRLGLCNKSLFVVPNHLTEQWAAEFLQLYPAANILVATKRDFETKNRKKFCGRIATGDYDAVIIGHSQFEKIPMSIERQRAILEQQLEELTDGIMDLKRNRGENFSIKQLEKSKKSVKQKLEKLNDQSRKDDVVTFEELGVDRLFIDESHYYKNLYLYTKMRNVGGIAQTEAQKSSDLFMKCRYLDELTGGRGTVFATGTPISNSMVELYTIQRYLQYNTLVKNNLQHFDSWASTFGETVTAVELTPEGTGYRAKTRFAKFYNLPELMAMFKEVADIKTADMLELPVPEAHFHNVAVKPSEMQKEMVASLAERAEKVRGGGVDSSVDNMLKITNDGRKLALDQRMLNDMLPDFEGSKINACVDNIYRIWEETADKKSAQLVFCDLSTPKNDGTFSVYNDIRKKLIERGVPESEVRFIHEADTDVKKKELFQKTRKGEVRVLLGSTQKMGAGTNVQDRLIALHDVDCPWRPSDLEQRSGRIIRQGNSNPDVDIYRYVTEQTFDAYLYQLVEGKQKFASQIMTSKSPVRSAEDIDETALSYAEIKMLATGNPYIKEKMDLDIQVQKLKLLKSNFLSEKYALEDKIIKYYPQRITALENRIEGLKQDVETAKQHPKPTDDRFVGMEVKGVFYSEKADAGKAIIEACKQMNSPDPIPLGKYRGFETELLFNTAERNYEVRLKGATSRNVPLGDDAHGNIIRLDNGIERFAESLSLAENDLENTTNQLETAKKEVQKPFIQEEELKTKLARLDELNILLNMDKRENEIVGGEPDEGEVPNTRKEKTYER</sequence>
<reference evidence="4 5" key="1">
    <citation type="submission" date="2017-04" db="EMBL/GenBank/DDBJ databases">
        <title>Monoglobus pectinilyticus 14 draft genome.</title>
        <authorList>
            <person name="Kim C."/>
            <person name="Rosendale D.I."/>
            <person name="Kelly W.J."/>
            <person name="Tannock G.W."/>
            <person name="Patchett M.L."/>
            <person name="Jordens J.Z."/>
        </authorList>
    </citation>
    <scope>NUCLEOTIDE SEQUENCE [LARGE SCALE GENOMIC DNA]</scope>
    <source>
        <strain evidence="4 5">14</strain>
    </source>
</reference>
<feature type="compositionally biased region" description="Basic and acidic residues" evidence="2">
    <location>
        <begin position="2545"/>
        <end position="2554"/>
    </location>
</feature>
<keyword evidence="1" id="KW-0175">Coiled coil</keyword>
<keyword evidence="4" id="KW-0378">Hydrolase</keyword>
<evidence type="ECO:0000256" key="1">
    <source>
        <dbReference type="SAM" id="Coils"/>
    </source>
</evidence>
<dbReference type="InterPro" id="IPR027417">
    <property type="entry name" value="P-loop_NTPase"/>
</dbReference>
<name>A0A2K9NZ66_9FIRM</name>
<dbReference type="InterPro" id="IPR001650">
    <property type="entry name" value="Helicase_C-like"/>
</dbReference>
<dbReference type="OrthoDB" id="9815272at2"/>
<dbReference type="Pfam" id="PF02384">
    <property type="entry name" value="N6_Mtase"/>
    <property type="match status" value="1"/>
</dbReference>
<dbReference type="KEGG" id="mpec:B9O19_00151"/>
<accession>A0A2K9NZ66</accession>
<dbReference type="GO" id="GO:0008170">
    <property type="term" value="F:N-methyltransferase activity"/>
    <property type="evidence" value="ECO:0007669"/>
    <property type="project" value="InterPro"/>
</dbReference>
<dbReference type="GO" id="GO:0004386">
    <property type="term" value="F:helicase activity"/>
    <property type="evidence" value="ECO:0007669"/>
    <property type="project" value="UniProtKB-KW"/>
</dbReference>
<dbReference type="InterPro" id="IPR014001">
    <property type="entry name" value="Helicase_ATP-bd"/>
</dbReference>
<dbReference type="PANTHER" id="PTHR41313">
    <property type="entry name" value="ADENINE-SPECIFIC METHYLTRANSFERASE"/>
    <property type="match status" value="1"/>
</dbReference>
<feature type="compositionally biased region" description="Basic and acidic residues" evidence="2">
    <location>
        <begin position="257"/>
        <end position="285"/>
    </location>
</feature>